<proteinExistence type="predicted"/>
<evidence type="ECO:0000313" key="4">
    <source>
        <dbReference type="Proteomes" id="UP000078292"/>
    </source>
</evidence>
<reference evidence="3 4" key="1">
    <citation type="submission" date="2016-04" db="EMBL/GenBank/DDBJ databases">
        <title>First whole genome shotgun sequence of the bacterium Enteractinococcus sp. strain UASWS1574.</title>
        <authorList>
            <person name="Crovadore J."/>
            <person name="Chablais R."/>
            <person name="Lefort F."/>
        </authorList>
    </citation>
    <scope>NUCLEOTIDE SEQUENCE [LARGE SCALE GENOMIC DNA]</scope>
    <source>
        <strain evidence="3 4">UASWS1574</strain>
    </source>
</reference>
<organism evidence="3 4">
    <name type="scientific">Enteractinococcus helveticum</name>
    <dbReference type="NCBI Taxonomy" id="1837282"/>
    <lineage>
        <taxon>Bacteria</taxon>
        <taxon>Bacillati</taxon>
        <taxon>Actinomycetota</taxon>
        <taxon>Actinomycetes</taxon>
        <taxon>Micrococcales</taxon>
        <taxon>Micrococcaceae</taxon>
    </lineage>
</organism>
<name>A0A1B7LVX2_9MICC</name>
<keyword evidence="2" id="KW-0812">Transmembrane</keyword>
<sequence length="107" mass="12074">MKFWMYTALRFVLFGVGFFVTVFLTDNVFYALAVGLVVGFALTYLFTPKLRQDASQDLMRALDSRKRNKTAVDDADAEDAYTQGRFADAQDLQRNAEGEQNGVEDAK</sequence>
<dbReference type="RefSeq" id="WP_043058845.1">
    <property type="nucleotide sequence ID" value="NZ_LXEY01000022.1"/>
</dbReference>
<feature type="region of interest" description="Disordered" evidence="1">
    <location>
        <begin position="86"/>
        <end position="107"/>
    </location>
</feature>
<evidence type="ECO:0008006" key="5">
    <source>
        <dbReference type="Google" id="ProtNLM"/>
    </source>
</evidence>
<feature type="transmembrane region" description="Helical" evidence="2">
    <location>
        <begin position="30"/>
        <end position="47"/>
    </location>
</feature>
<keyword evidence="2" id="KW-1133">Transmembrane helix</keyword>
<evidence type="ECO:0000256" key="2">
    <source>
        <dbReference type="SAM" id="Phobius"/>
    </source>
</evidence>
<feature type="transmembrane region" description="Helical" evidence="2">
    <location>
        <begin position="7"/>
        <end position="24"/>
    </location>
</feature>
<accession>A0A1B7LVX2</accession>
<dbReference type="InterPro" id="IPR025323">
    <property type="entry name" value="DUF4229"/>
</dbReference>
<gene>
    <name evidence="3" type="ORF">A6F49_14990</name>
</gene>
<dbReference type="Proteomes" id="UP000078292">
    <property type="component" value="Unassembled WGS sequence"/>
</dbReference>
<keyword evidence="2" id="KW-0472">Membrane</keyword>
<evidence type="ECO:0000256" key="1">
    <source>
        <dbReference type="SAM" id="MobiDB-lite"/>
    </source>
</evidence>
<dbReference type="EMBL" id="LXEY01000022">
    <property type="protein sequence ID" value="OAV59188.1"/>
    <property type="molecule type" value="Genomic_DNA"/>
</dbReference>
<dbReference type="OrthoDB" id="3268622at2"/>
<dbReference type="Pfam" id="PF14012">
    <property type="entry name" value="DUF4229"/>
    <property type="match status" value="1"/>
</dbReference>
<keyword evidence="4" id="KW-1185">Reference proteome</keyword>
<evidence type="ECO:0000313" key="3">
    <source>
        <dbReference type="EMBL" id="OAV59188.1"/>
    </source>
</evidence>
<comment type="caution">
    <text evidence="3">The sequence shown here is derived from an EMBL/GenBank/DDBJ whole genome shotgun (WGS) entry which is preliminary data.</text>
</comment>
<protein>
    <recommendedName>
        <fullName evidence="5">DUF4229 domain-containing protein</fullName>
    </recommendedName>
</protein>
<dbReference type="AlphaFoldDB" id="A0A1B7LVX2"/>